<keyword evidence="8" id="KW-0325">Glycoprotein</keyword>
<dbReference type="PANTHER" id="PTHR10269">
    <property type="entry name" value="GDNF RECEPTOR ALPHA"/>
    <property type="match status" value="1"/>
</dbReference>
<dbReference type="SUPFAM" id="SSF110035">
    <property type="entry name" value="GDNF receptor-like"/>
    <property type="match status" value="1"/>
</dbReference>
<reference evidence="13" key="1">
    <citation type="submission" date="2025-08" db="UniProtKB">
        <authorList>
            <consortium name="Ensembl"/>
        </authorList>
    </citation>
    <scope>IDENTIFICATION</scope>
</reference>
<feature type="domain" description="GDNF/GAS1" evidence="12">
    <location>
        <begin position="292"/>
        <end position="389"/>
    </location>
</feature>
<dbReference type="Ensembl" id="ENSGMOT00000019081.2">
    <property type="protein sequence ID" value="ENSGMOP00000018624.2"/>
    <property type="gene ID" value="ENSGMOG00000017337.2"/>
</dbReference>
<dbReference type="GO" id="GO:0038023">
    <property type="term" value="F:signaling receptor activity"/>
    <property type="evidence" value="ECO:0007669"/>
    <property type="project" value="InterPro"/>
</dbReference>
<dbReference type="InterPro" id="IPR016017">
    <property type="entry name" value="GDNF/GAS1"/>
</dbReference>
<keyword evidence="6" id="KW-0472">Membrane</keyword>
<evidence type="ECO:0000313" key="13">
    <source>
        <dbReference type="Ensembl" id="ENSGMOP00000018624.2"/>
    </source>
</evidence>
<evidence type="ECO:0000256" key="5">
    <source>
        <dbReference type="ARBA" id="ARBA00022729"/>
    </source>
</evidence>
<feature type="domain" description="GDNF/GAS1" evidence="12">
    <location>
        <begin position="61"/>
        <end position="139"/>
    </location>
</feature>
<dbReference type="FunFam" id="1.10.220.110:FF:000001">
    <property type="entry name" value="GDNF family receptor alpha"/>
    <property type="match status" value="1"/>
</dbReference>
<dbReference type="GO" id="GO:0007399">
    <property type="term" value="P:nervous system development"/>
    <property type="evidence" value="ECO:0007669"/>
    <property type="project" value="TreeGrafter"/>
</dbReference>
<dbReference type="GO" id="GO:0009897">
    <property type="term" value="C:external side of plasma membrane"/>
    <property type="evidence" value="ECO:0007669"/>
    <property type="project" value="TreeGrafter"/>
</dbReference>
<evidence type="ECO:0000256" key="3">
    <source>
        <dbReference type="ARBA" id="ARBA00022475"/>
    </source>
</evidence>
<dbReference type="KEGG" id="gmh:115545439"/>
<comment type="similarity">
    <text evidence="2">Belongs to the GDNFR family.</text>
</comment>
<sequence>MKSITMWNYIQVLLLLLDRAVPSWGGSSSGAPGLALSGPGGDDAAVLLSPGPPPQPQWVDCVEAAEMCNQNPHCSSRYRVMRQCLVGKEKDSMLDTNRECRAALEVLLLSPLYECRCKRGMKKELQCLQSYWSIHMGLTEGGEFYETSPYEPVAPVRTPDTLRLASIISGMHTAVAPSRFQCPDADKDCNPCLDAAKACNFNAACKKQRSAYIATCNSSGKSGGGGGDAAKGGETCNRKRCHKALRQFLERVPPEFSHQLLFCPCLHGGCAERRRQTIVPDCSFKDRVKPNCLELRQVCRQDPLCRSRLADFHMNCIVTQHTASSCPNEDNYQACLASYARLIGTEMTPNYVDSSYSNWTVSPWCSCRGSGNQEEECVNFLRDFTDNTCLRNAIQAFGYEADSAQNKEGSIPGPSATARPGPDGSTSSSEPHYIPNDVQPGEDVLGKSHLEPVSGYGGLIRQQDQPGDGSASLRGPWALVPGLVLALVLLQQAV</sequence>
<evidence type="ECO:0000256" key="9">
    <source>
        <dbReference type="ARBA" id="ARBA00023288"/>
    </source>
</evidence>
<feature type="domain" description="GDNF/GAS1" evidence="12">
    <location>
        <begin position="192"/>
        <end position="282"/>
    </location>
</feature>
<name>A0A8C4ZPS0_GADMO</name>
<gene>
    <name evidence="13" type="primary">LOC115545439</name>
</gene>
<feature type="chain" id="PRO_5034770957" evidence="11">
    <location>
        <begin position="26"/>
        <end position="494"/>
    </location>
</feature>
<keyword evidence="9" id="KW-0449">Lipoprotein</keyword>
<keyword evidence="4" id="KW-0336">GPI-anchor</keyword>
<evidence type="ECO:0000256" key="2">
    <source>
        <dbReference type="ARBA" id="ARBA00005961"/>
    </source>
</evidence>
<keyword evidence="5 11" id="KW-0732">Signal</keyword>
<dbReference type="GO" id="GO:0007169">
    <property type="term" value="P:cell surface receptor protein tyrosine kinase signaling pathway"/>
    <property type="evidence" value="ECO:0007669"/>
    <property type="project" value="UniProtKB-ARBA"/>
</dbReference>
<dbReference type="RefSeq" id="XP_030214473.1">
    <property type="nucleotide sequence ID" value="XM_030358613.1"/>
</dbReference>
<keyword evidence="3" id="KW-1003">Cell membrane</keyword>
<evidence type="ECO:0000256" key="1">
    <source>
        <dbReference type="ARBA" id="ARBA00004609"/>
    </source>
</evidence>
<feature type="signal peptide" evidence="11">
    <location>
        <begin position="1"/>
        <end position="25"/>
    </location>
</feature>
<accession>A0A8C4ZPS0</accession>
<evidence type="ECO:0000256" key="8">
    <source>
        <dbReference type="ARBA" id="ARBA00023180"/>
    </source>
</evidence>
<dbReference type="SMART" id="SM00907">
    <property type="entry name" value="GDNF"/>
    <property type="match status" value="3"/>
</dbReference>
<evidence type="ECO:0000256" key="10">
    <source>
        <dbReference type="SAM" id="MobiDB-lite"/>
    </source>
</evidence>
<dbReference type="AlphaFoldDB" id="A0A8C4ZPS0"/>
<dbReference type="GeneID" id="115545439"/>
<dbReference type="OrthoDB" id="9435188at2759"/>
<evidence type="ECO:0000256" key="4">
    <source>
        <dbReference type="ARBA" id="ARBA00022622"/>
    </source>
</evidence>
<dbReference type="PANTHER" id="PTHR10269:SF4">
    <property type="entry name" value="GDNF FAMILY RECEPTOR ALPHA-2"/>
    <property type="match status" value="1"/>
</dbReference>
<dbReference type="GO" id="GO:0043235">
    <property type="term" value="C:receptor complex"/>
    <property type="evidence" value="ECO:0007669"/>
    <property type="project" value="TreeGrafter"/>
</dbReference>
<dbReference type="Gene3D" id="1.10.220.110">
    <property type="entry name" value="GDNF binding domain"/>
    <property type="match status" value="1"/>
</dbReference>
<keyword evidence="7" id="KW-0675">Receptor</keyword>
<feature type="region of interest" description="Disordered" evidence="10">
    <location>
        <begin position="404"/>
        <end position="448"/>
    </location>
</feature>
<dbReference type="InterPro" id="IPR003438">
    <property type="entry name" value="GDNF_rcpt"/>
</dbReference>
<dbReference type="InterPro" id="IPR037193">
    <property type="entry name" value="GDNF_alpha"/>
</dbReference>
<dbReference type="Proteomes" id="UP000694546">
    <property type="component" value="Chromosome 6"/>
</dbReference>
<dbReference type="PRINTS" id="PR01316">
    <property type="entry name" value="GDNFRECEPTOR"/>
</dbReference>
<organism evidence="13 14">
    <name type="scientific">Gadus morhua</name>
    <name type="common">Atlantic cod</name>
    <dbReference type="NCBI Taxonomy" id="8049"/>
    <lineage>
        <taxon>Eukaryota</taxon>
        <taxon>Metazoa</taxon>
        <taxon>Chordata</taxon>
        <taxon>Craniata</taxon>
        <taxon>Vertebrata</taxon>
        <taxon>Euteleostomi</taxon>
        <taxon>Actinopterygii</taxon>
        <taxon>Neopterygii</taxon>
        <taxon>Teleostei</taxon>
        <taxon>Neoteleostei</taxon>
        <taxon>Acanthomorphata</taxon>
        <taxon>Zeiogadaria</taxon>
        <taxon>Gadariae</taxon>
        <taxon>Gadiformes</taxon>
        <taxon>Gadoidei</taxon>
        <taxon>Gadidae</taxon>
        <taxon>Gadus</taxon>
    </lineage>
</organism>
<proteinExistence type="inferred from homology"/>
<protein>
    <submittedName>
        <fullName evidence="13">GDNF family receptor alpha-2-like</fullName>
    </submittedName>
</protein>
<reference evidence="13" key="2">
    <citation type="submission" date="2025-09" db="UniProtKB">
        <authorList>
            <consortium name="Ensembl"/>
        </authorList>
    </citation>
    <scope>IDENTIFICATION</scope>
</reference>
<dbReference type="OMA" id="EWMDSIP"/>
<evidence type="ECO:0000313" key="14">
    <source>
        <dbReference type="Proteomes" id="UP000694546"/>
    </source>
</evidence>
<dbReference type="Pfam" id="PF02351">
    <property type="entry name" value="GDNF"/>
    <property type="match status" value="3"/>
</dbReference>
<evidence type="ECO:0000256" key="7">
    <source>
        <dbReference type="ARBA" id="ARBA00023170"/>
    </source>
</evidence>
<evidence type="ECO:0000256" key="11">
    <source>
        <dbReference type="SAM" id="SignalP"/>
    </source>
</evidence>
<evidence type="ECO:0000256" key="6">
    <source>
        <dbReference type="ARBA" id="ARBA00023136"/>
    </source>
</evidence>
<dbReference type="GeneTree" id="ENSGT00940000156168"/>
<evidence type="ECO:0000259" key="12">
    <source>
        <dbReference type="SMART" id="SM00907"/>
    </source>
</evidence>
<keyword evidence="14" id="KW-1185">Reference proteome</keyword>
<comment type="subcellular location">
    <subcellularLocation>
        <location evidence="1">Cell membrane</location>
        <topology evidence="1">Lipid-anchor</topology>
        <topology evidence="1">GPI-anchor</topology>
    </subcellularLocation>
</comment>